<accession>A0AAE0CE74</accession>
<dbReference type="Pfam" id="PF14815">
    <property type="entry name" value="NUDIX_4"/>
    <property type="match status" value="1"/>
</dbReference>
<dbReference type="GO" id="GO:0044715">
    <property type="term" value="F:8-oxo-dGDP phosphatase activity"/>
    <property type="evidence" value="ECO:0007669"/>
    <property type="project" value="TreeGrafter"/>
</dbReference>
<evidence type="ECO:0000259" key="12">
    <source>
        <dbReference type="PROSITE" id="PS51462"/>
    </source>
</evidence>
<keyword evidence="3" id="KW-0515">Mutator protein</keyword>
<evidence type="ECO:0000256" key="5">
    <source>
        <dbReference type="ARBA" id="ARBA00022723"/>
    </source>
</evidence>
<keyword evidence="7" id="KW-0378">Hydrolase</keyword>
<sequence>MATSAEVQPPRKLVLVVAAALLNSEGEVLLAQRPKGKPMAGLWEFPGGKIDPGETPEGALVRELREELTVEVEEQNLLPLTFASHAYDSFNLLMPLYVCRDWAGVPSGAEGQKLAWVDSTKLGTYEMPAADIPLIGPVQSAMKEINDVGK</sequence>
<evidence type="ECO:0000256" key="7">
    <source>
        <dbReference type="ARBA" id="ARBA00022801"/>
    </source>
</evidence>
<evidence type="ECO:0000256" key="9">
    <source>
        <dbReference type="ARBA" id="ARBA00023204"/>
    </source>
</evidence>
<evidence type="ECO:0000256" key="3">
    <source>
        <dbReference type="ARBA" id="ARBA00022457"/>
    </source>
</evidence>
<evidence type="ECO:0000313" key="13">
    <source>
        <dbReference type="EMBL" id="KAK3253426.1"/>
    </source>
</evidence>
<dbReference type="InterPro" id="IPR015797">
    <property type="entry name" value="NUDIX_hydrolase-like_dom_sf"/>
</dbReference>
<dbReference type="PROSITE" id="PS51462">
    <property type="entry name" value="NUDIX"/>
    <property type="match status" value="1"/>
</dbReference>
<evidence type="ECO:0000256" key="1">
    <source>
        <dbReference type="ARBA" id="ARBA00001946"/>
    </source>
</evidence>
<dbReference type="Gene3D" id="3.90.79.10">
    <property type="entry name" value="Nucleoside Triphosphate Pyrophosphohydrolase"/>
    <property type="match status" value="1"/>
</dbReference>
<dbReference type="Proteomes" id="UP001190700">
    <property type="component" value="Unassembled WGS sequence"/>
</dbReference>
<keyword evidence="6" id="KW-0227">DNA damage</keyword>
<evidence type="ECO:0000256" key="2">
    <source>
        <dbReference type="ARBA" id="ARBA00005582"/>
    </source>
</evidence>
<evidence type="ECO:0000256" key="8">
    <source>
        <dbReference type="ARBA" id="ARBA00022842"/>
    </source>
</evidence>
<dbReference type="InterPro" id="IPR047127">
    <property type="entry name" value="MutT-like"/>
</dbReference>
<keyword evidence="8" id="KW-0460">Magnesium</keyword>
<dbReference type="CDD" id="cd03425">
    <property type="entry name" value="NUDIX_MutT_NudA_like"/>
    <property type="match status" value="1"/>
</dbReference>
<keyword evidence="5" id="KW-0479">Metal-binding</keyword>
<evidence type="ECO:0000256" key="11">
    <source>
        <dbReference type="ARBA" id="ARBA00038905"/>
    </source>
</evidence>
<dbReference type="PRINTS" id="PR00502">
    <property type="entry name" value="NUDIXFAMILY"/>
</dbReference>
<evidence type="ECO:0000256" key="6">
    <source>
        <dbReference type="ARBA" id="ARBA00022763"/>
    </source>
</evidence>
<dbReference type="AlphaFoldDB" id="A0AAE0CE74"/>
<evidence type="ECO:0000313" key="14">
    <source>
        <dbReference type="Proteomes" id="UP001190700"/>
    </source>
</evidence>
<organism evidence="13 14">
    <name type="scientific">Cymbomonas tetramitiformis</name>
    <dbReference type="NCBI Taxonomy" id="36881"/>
    <lineage>
        <taxon>Eukaryota</taxon>
        <taxon>Viridiplantae</taxon>
        <taxon>Chlorophyta</taxon>
        <taxon>Pyramimonadophyceae</taxon>
        <taxon>Pyramimonadales</taxon>
        <taxon>Pyramimonadaceae</taxon>
        <taxon>Cymbomonas</taxon>
    </lineage>
</organism>
<gene>
    <name evidence="13" type="ORF">CYMTET_37316</name>
</gene>
<dbReference type="GO" id="GO:0046872">
    <property type="term" value="F:metal ion binding"/>
    <property type="evidence" value="ECO:0007669"/>
    <property type="project" value="UniProtKB-KW"/>
</dbReference>
<dbReference type="InterPro" id="IPR020084">
    <property type="entry name" value="NUDIX_hydrolase_CS"/>
</dbReference>
<evidence type="ECO:0000256" key="10">
    <source>
        <dbReference type="ARBA" id="ARBA00035861"/>
    </source>
</evidence>
<name>A0AAE0CE74_9CHLO</name>
<comment type="catalytic activity">
    <reaction evidence="10">
        <text>8-oxo-dGTP + H2O = 8-oxo-dGMP + diphosphate + H(+)</text>
        <dbReference type="Rhea" id="RHEA:31575"/>
        <dbReference type="ChEBI" id="CHEBI:15377"/>
        <dbReference type="ChEBI" id="CHEBI:15378"/>
        <dbReference type="ChEBI" id="CHEBI:33019"/>
        <dbReference type="ChEBI" id="CHEBI:63224"/>
        <dbReference type="ChEBI" id="CHEBI:77896"/>
        <dbReference type="EC" id="3.6.1.55"/>
    </reaction>
</comment>
<keyword evidence="9" id="KW-0234">DNA repair</keyword>
<protein>
    <recommendedName>
        <fullName evidence="11">8-oxo-dGTP diphosphatase</fullName>
        <ecNumber evidence="11">3.6.1.55</ecNumber>
    </recommendedName>
</protein>
<dbReference type="InterPro" id="IPR003561">
    <property type="entry name" value="Mutator_MutT"/>
</dbReference>
<dbReference type="SUPFAM" id="SSF55811">
    <property type="entry name" value="Nudix"/>
    <property type="match status" value="1"/>
</dbReference>
<dbReference type="GO" id="GO:0006281">
    <property type="term" value="P:DNA repair"/>
    <property type="evidence" value="ECO:0007669"/>
    <property type="project" value="UniProtKB-KW"/>
</dbReference>
<dbReference type="NCBIfam" id="TIGR00586">
    <property type="entry name" value="mutt"/>
    <property type="match status" value="1"/>
</dbReference>
<dbReference type="GO" id="GO:0044716">
    <property type="term" value="F:8-oxo-GDP phosphatase activity"/>
    <property type="evidence" value="ECO:0007669"/>
    <property type="project" value="TreeGrafter"/>
</dbReference>
<dbReference type="FunFam" id="3.90.79.10:FF:000014">
    <property type="entry name" value="8-oxo-dGTP diphosphatase MutT"/>
    <property type="match status" value="1"/>
</dbReference>
<dbReference type="PROSITE" id="PS00893">
    <property type="entry name" value="NUDIX_BOX"/>
    <property type="match status" value="1"/>
</dbReference>
<reference evidence="13 14" key="1">
    <citation type="journal article" date="2015" name="Genome Biol. Evol.">
        <title>Comparative Genomics of a Bacterivorous Green Alga Reveals Evolutionary Causalities and Consequences of Phago-Mixotrophic Mode of Nutrition.</title>
        <authorList>
            <person name="Burns J.A."/>
            <person name="Paasch A."/>
            <person name="Narechania A."/>
            <person name="Kim E."/>
        </authorList>
    </citation>
    <scope>NUCLEOTIDE SEQUENCE [LARGE SCALE GENOMIC DNA]</scope>
    <source>
        <strain evidence="13 14">PLY_AMNH</strain>
    </source>
</reference>
<keyword evidence="4" id="KW-0235">DNA replication</keyword>
<dbReference type="PANTHER" id="PTHR47707">
    <property type="entry name" value="8-OXO-DGTP DIPHOSPHATASE"/>
    <property type="match status" value="1"/>
</dbReference>
<dbReference type="PANTHER" id="PTHR47707:SF1">
    <property type="entry name" value="NUDIX HYDROLASE FAMILY PROTEIN"/>
    <property type="match status" value="1"/>
</dbReference>
<dbReference type="InterPro" id="IPR029119">
    <property type="entry name" value="MutY_C"/>
</dbReference>
<comment type="caution">
    <text evidence="13">The sequence shown here is derived from an EMBL/GenBank/DDBJ whole genome shotgun (WGS) entry which is preliminary data.</text>
</comment>
<dbReference type="GO" id="GO:0006260">
    <property type="term" value="P:DNA replication"/>
    <property type="evidence" value="ECO:0007669"/>
    <property type="project" value="UniProtKB-KW"/>
</dbReference>
<dbReference type="InterPro" id="IPR000086">
    <property type="entry name" value="NUDIX_hydrolase_dom"/>
</dbReference>
<comment type="cofactor">
    <cofactor evidence="1">
        <name>Mg(2+)</name>
        <dbReference type="ChEBI" id="CHEBI:18420"/>
    </cofactor>
</comment>
<proteinExistence type="inferred from homology"/>
<comment type="similarity">
    <text evidence="2">Belongs to the Nudix hydrolase family.</text>
</comment>
<dbReference type="InterPro" id="IPR020476">
    <property type="entry name" value="Nudix_hydrolase"/>
</dbReference>
<feature type="domain" description="Nudix hydrolase" evidence="12">
    <location>
        <begin position="12"/>
        <end position="141"/>
    </location>
</feature>
<dbReference type="GO" id="GO:0035539">
    <property type="term" value="F:8-oxo-7,8-dihydrodeoxyguanosine triphosphate pyrophosphatase activity"/>
    <property type="evidence" value="ECO:0007669"/>
    <property type="project" value="UniProtKB-EC"/>
</dbReference>
<dbReference type="EC" id="3.6.1.55" evidence="11"/>
<dbReference type="GO" id="GO:0008413">
    <property type="term" value="F:8-oxo-7,8-dihydroguanosine triphosphate pyrophosphatase activity"/>
    <property type="evidence" value="ECO:0007669"/>
    <property type="project" value="InterPro"/>
</dbReference>
<keyword evidence="14" id="KW-1185">Reference proteome</keyword>
<dbReference type="EMBL" id="LGRX02024846">
    <property type="protein sequence ID" value="KAK3253426.1"/>
    <property type="molecule type" value="Genomic_DNA"/>
</dbReference>
<evidence type="ECO:0000256" key="4">
    <source>
        <dbReference type="ARBA" id="ARBA00022705"/>
    </source>
</evidence>